<dbReference type="EMBL" id="JAVREP010000005">
    <property type="protein sequence ID" value="MDT0328710.1"/>
    <property type="molecule type" value="Genomic_DNA"/>
</dbReference>
<evidence type="ECO:0000259" key="1">
    <source>
        <dbReference type="PROSITE" id="PS50943"/>
    </source>
</evidence>
<accession>A0ABU2M7R6</accession>
<dbReference type="Pfam" id="PF13560">
    <property type="entry name" value="HTH_31"/>
    <property type="match status" value="1"/>
</dbReference>
<dbReference type="InterPro" id="IPR043917">
    <property type="entry name" value="DUF5753"/>
</dbReference>
<dbReference type="Gene3D" id="1.10.260.40">
    <property type="entry name" value="lambda repressor-like DNA-binding domains"/>
    <property type="match status" value="1"/>
</dbReference>
<dbReference type="SUPFAM" id="SSF47413">
    <property type="entry name" value="lambda repressor-like DNA-binding domains"/>
    <property type="match status" value="1"/>
</dbReference>
<name>A0ABU2M7R6_9ACTN</name>
<evidence type="ECO:0000313" key="2">
    <source>
        <dbReference type="EMBL" id="MDT0328710.1"/>
    </source>
</evidence>
<dbReference type="Pfam" id="PF19054">
    <property type="entry name" value="DUF5753"/>
    <property type="match status" value="1"/>
</dbReference>
<dbReference type="SMART" id="SM00530">
    <property type="entry name" value="HTH_XRE"/>
    <property type="match status" value="1"/>
</dbReference>
<evidence type="ECO:0000313" key="3">
    <source>
        <dbReference type="Proteomes" id="UP001183390"/>
    </source>
</evidence>
<gene>
    <name evidence="2" type="ORF">RM479_09845</name>
</gene>
<dbReference type="Proteomes" id="UP001183390">
    <property type="component" value="Unassembled WGS sequence"/>
</dbReference>
<dbReference type="PROSITE" id="PS50943">
    <property type="entry name" value="HTH_CROC1"/>
    <property type="match status" value="1"/>
</dbReference>
<dbReference type="InterPro" id="IPR001387">
    <property type="entry name" value="Cro/C1-type_HTH"/>
</dbReference>
<sequence>MATKRQVTLRAQWIGKTFKELRLRNGMTLQEVGEYLGRDQSSVSRFEAGIHPPRKDDVIALMDLFGVEEEPQRQATLHMVDEVSKTGWWAKHTKDVDGWMIDWLWLEERSEELREFGVLAVPGLLQTPRYAESIIRADDPRAPKQQIKRWVDLRVNRQHTLRQKDFRISVVLDEAVLRRPAGDSSVMSEQIKHLVASSQHENVDIRVLPFSAGAHCGGAGAFRIILMPEPFPVVAHVDSPAGALFAEAASAHELADRYDRLHQGSLDAEASREFLRKVEQELR</sequence>
<feature type="domain" description="HTH cro/C1-type" evidence="1">
    <location>
        <begin position="18"/>
        <end position="72"/>
    </location>
</feature>
<organism evidence="2 3">
    <name type="scientific">Nocardiopsis lambiniae</name>
    <dbReference type="NCBI Taxonomy" id="3075539"/>
    <lineage>
        <taxon>Bacteria</taxon>
        <taxon>Bacillati</taxon>
        <taxon>Actinomycetota</taxon>
        <taxon>Actinomycetes</taxon>
        <taxon>Streptosporangiales</taxon>
        <taxon>Nocardiopsidaceae</taxon>
        <taxon>Nocardiopsis</taxon>
    </lineage>
</organism>
<keyword evidence="3" id="KW-1185">Reference proteome</keyword>
<reference evidence="3" key="1">
    <citation type="submission" date="2023-07" db="EMBL/GenBank/DDBJ databases">
        <title>30 novel species of actinomycetes from the DSMZ collection.</title>
        <authorList>
            <person name="Nouioui I."/>
        </authorList>
    </citation>
    <scope>NUCLEOTIDE SEQUENCE [LARGE SCALE GENOMIC DNA]</scope>
    <source>
        <strain evidence="3">DSM 44743</strain>
    </source>
</reference>
<proteinExistence type="predicted"/>
<dbReference type="CDD" id="cd00093">
    <property type="entry name" value="HTH_XRE"/>
    <property type="match status" value="1"/>
</dbReference>
<dbReference type="InterPro" id="IPR010982">
    <property type="entry name" value="Lambda_DNA-bd_dom_sf"/>
</dbReference>
<dbReference type="RefSeq" id="WP_311511418.1">
    <property type="nucleotide sequence ID" value="NZ_JAVREP010000005.1"/>
</dbReference>
<comment type="caution">
    <text evidence="2">The sequence shown here is derived from an EMBL/GenBank/DDBJ whole genome shotgun (WGS) entry which is preliminary data.</text>
</comment>
<protein>
    <submittedName>
        <fullName evidence="2">Helix-turn-helix transcriptional regulator</fullName>
    </submittedName>
</protein>